<dbReference type="RefSeq" id="WP_068258268.1">
    <property type="nucleotide sequence ID" value="NZ_LWSK01000004.1"/>
</dbReference>
<gene>
    <name evidence="2" type="ORF">LF1_22960</name>
</gene>
<dbReference type="EMBL" id="VRLW01000001">
    <property type="protein sequence ID" value="KAA1259759.1"/>
    <property type="molecule type" value="Genomic_DNA"/>
</dbReference>
<protein>
    <submittedName>
        <fullName evidence="2">Uncharacterized protein</fullName>
    </submittedName>
</protein>
<organism evidence="2 3">
    <name type="scientific">Rubripirellula obstinata</name>
    <dbReference type="NCBI Taxonomy" id="406547"/>
    <lineage>
        <taxon>Bacteria</taxon>
        <taxon>Pseudomonadati</taxon>
        <taxon>Planctomycetota</taxon>
        <taxon>Planctomycetia</taxon>
        <taxon>Pirellulales</taxon>
        <taxon>Pirellulaceae</taxon>
        <taxon>Rubripirellula</taxon>
    </lineage>
</organism>
<dbReference type="OrthoDB" id="226892at2"/>
<proteinExistence type="predicted"/>
<dbReference type="InterPro" id="IPR019934">
    <property type="entry name" value="CHP03545"/>
</dbReference>
<dbReference type="Proteomes" id="UP000322699">
    <property type="component" value="Unassembled WGS sequence"/>
</dbReference>
<keyword evidence="3" id="KW-1185">Reference proteome</keyword>
<reference evidence="2 3" key="1">
    <citation type="submission" date="2019-08" db="EMBL/GenBank/DDBJ databases">
        <title>Deep-cultivation of Planctomycetes and their phenomic and genomic characterization uncovers novel biology.</title>
        <authorList>
            <person name="Wiegand S."/>
            <person name="Jogler M."/>
            <person name="Boedeker C."/>
            <person name="Pinto D."/>
            <person name="Vollmers J."/>
            <person name="Rivas-Marin E."/>
            <person name="Kohn T."/>
            <person name="Peeters S.H."/>
            <person name="Heuer A."/>
            <person name="Rast P."/>
            <person name="Oberbeckmann S."/>
            <person name="Bunk B."/>
            <person name="Jeske O."/>
            <person name="Meyerdierks A."/>
            <person name="Storesund J.E."/>
            <person name="Kallscheuer N."/>
            <person name="Luecker S."/>
            <person name="Lage O.M."/>
            <person name="Pohl T."/>
            <person name="Merkel B.J."/>
            <person name="Hornburger P."/>
            <person name="Mueller R.-W."/>
            <person name="Bruemmer F."/>
            <person name="Labrenz M."/>
            <person name="Spormann A.M."/>
            <person name="Op Den Camp H."/>
            <person name="Overmann J."/>
            <person name="Amann R."/>
            <person name="Jetten M.S.M."/>
            <person name="Mascher T."/>
            <person name="Medema M.H."/>
            <person name="Devos D.P."/>
            <person name="Kaster A.-K."/>
            <person name="Ovreas L."/>
            <person name="Rohde M."/>
            <person name="Galperin M.Y."/>
            <person name="Jogler C."/>
        </authorList>
    </citation>
    <scope>NUCLEOTIDE SEQUENCE [LARGE SCALE GENOMIC DNA]</scope>
    <source>
        <strain evidence="2 3">LF1</strain>
    </source>
</reference>
<evidence type="ECO:0000313" key="3">
    <source>
        <dbReference type="Proteomes" id="UP000322699"/>
    </source>
</evidence>
<accession>A0A5B1CJ50</accession>
<evidence type="ECO:0000313" key="2">
    <source>
        <dbReference type="EMBL" id="KAA1259759.1"/>
    </source>
</evidence>
<dbReference type="NCBIfam" id="TIGR03545">
    <property type="entry name" value="TIGR03545 family protein"/>
    <property type="match status" value="1"/>
</dbReference>
<sequence>MIRWTFVMTRLIVVVAIIALLCLGLGPVAKYVTVRSIEQATGAKVEIEKATVGLFPPSVHYSGVQVADPRDDKAMRDAVAADSVEFVIDGAALMQRRWVARTGSITGLKIGSDRDTSGHLDPEFEVETEQSGPSMLDRLVGGASDQISDTADAVVDDLETIRRSKEIRTRWENEYANLTTRARELEQKIRLIRDRARGIDNPLRDWQKLERTLTEAREARDELVSVRQTLDALPGQLQTDLASLEEAKQIDMAKVDQYVPGDLTGAGEFGVDIIAESVRDQIAQVKSYLDGGKTLANYTVVAPDAERTRGVDHDLIPLDRPQLMIRRCEIGGMMRAGGDIYAMTGVVENMTPTPEILAEPTRARLSLEGKESMRVEYVRDRRSGADVDLMTLHWPEMKAEKMRLGGSSSSALAVNGGRRELWIQVRTEGDQVDGRMVSKQTGVQMDLNVESKYAGSAGVQSLRDSLASVDRIEIDANFTGTWKKLDLDLNTNLGQVLRRAGEDAVANQMRESKAKLAAKVNKVHAEQTMELRKWLGEQAGEARTLLASADKSIAEMSSKVLTEVGDAEELLGSRLRSAVMGKLR</sequence>
<name>A0A5B1CJ50_9BACT</name>
<feature type="coiled-coil region" evidence="1">
    <location>
        <begin position="168"/>
        <end position="229"/>
    </location>
</feature>
<comment type="caution">
    <text evidence="2">The sequence shown here is derived from an EMBL/GenBank/DDBJ whole genome shotgun (WGS) entry which is preliminary data.</text>
</comment>
<keyword evidence="1" id="KW-0175">Coiled coil</keyword>
<dbReference type="AlphaFoldDB" id="A0A5B1CJ50"/>
<evidence type="ECO:0000256" key="1">
    <source>
        <dbReference type="SAM" id="Coils"/>
    </source>
</evidence>